<feature type="domain" description="EGF-like" evidence="17">
    <location>
        <begin position="567"/>
        <end position="611"/>
    </location>
</feature>
<dbReference type="InterPro" id="IPR052235">
    <property type="entry name" value="Nephronectin_domain"/>
</dbReference>
<evidence type="ECO:0000256" key="10">
    <source>
        <dbReference type="ARBA" id="ARBA00023136"/>
    </source>
</evidence>
<dbReference type="FunFam" id="2.10.25.10:FF:000005">
    <property type="entry name" value="Fibrillin 2"/>
    <property type="match status" value="1"/>
</dbReference>
<dbReference type="EMBL" id="CDMZ01005342">
    <property type="protein sequence ID" value="CEM52725.1"/>
    <property type="molecule type" value="Genomic_DNA"/>
</dbReference>
<dbReference type="PANTHER" id="PTHR24050">
    <property type="entry name" value="PA14 DOMAIN-CONTAINING PROTEIN"/>
    <property type="match status" value="1"/>
</dbReference>
<keyword evidence="6" id="KW-0812">Transmembrane</keyword>
<dbReference type="PROSITE" id="PS01187">
    <property type="entry name" value="EGF_CA"/>
    <property type="match status" value="3"/>
</dbReference>
<dbReference type="GO" id="GO:0016020">
    <property type="term" value="C:membrane"/>
    <property type="evidence" value="ECO:0007669"/>
    <property type="project" value="UniProtKB-SubCell"/>
</dbReference>
<evidence type="ECO:0000259" key="17">
    <source>
        <dbReference type="PROSITE" id="PS50026"/>
    </source>
</evidence>
<keyword evidence="10" id="KW-0472">Membrane</keyword>
<dbReference type="AlphaFoldDB" id="A0A0G4I6P6"/>
<dbReference type="GO" id="GO:0005509">
    <property type="term" value="F:calcium ion binding"/>
    <property type="evidence" value="ECO:0007669"/>
    <property type="project" value="InterPro"/>
</dbReference>
<dbReference type="Gene3D" id="2.10.25.10">
    <property type="entry name" value="Laminin"/>
    <property type="match status" value="9"/>
</dbReference>
<dbReference type="PROSITE" id="PS01186">
    <property type="entry name" value="EGF_2"/>
    <property type="match status" value="3"/>
</dbReference>
<evidence type="ECO:0000256" key="1">
    <source>
        <dbReference type="ARBA" id="ARBA00004479"/>
    </source>
</evidence>
<evidence type="ECO:0000256" key="12">
    <source>
        <dbReference type="ARBA" id="ARBA00023170"/>
    </source>
</evidence>
<feature type="compositionally biased region" description="Acidic residues" evidence="15">
    <location>
        <begin position="684"/>
        <end position="698"/>
    </location>
</feature>
<dbReference type="InterPro" id="IPR049883">
    <property type="entry name" value="NOTCH1_EGF-like"/>
</dbReference>
<dbReference type="InterPro" id="IPR000152">
    <property type="entry name" value="EGF-type_Asp/Asn_hydroxyl_site"/>
</dbReference>
<evidence type="ECO:0000256" key="4">
    <source>
        <dbReference type="ARBA" id="ARBA00022530"/>
    </source>
</evidence>
<keyword evidence="9" id="KW-1133">Transmembrane helix</keyword>
<evidence type="ECO:0000256" key="16">
    <source>
        <dbReference type="SAM" id="SignalP"/>
    </source>
</evidence>
<dbReference type="Pfam" id="PF12662">
    <property type="entry name" value="cEGF"/>
    <property type="match status" value="1"/>
</dbReference>
<proteinExistence type="inferred from homology"/>
<dbReference type="PhylomeDB" id="A0A0G4I6P6"/>
<dbReference type="Pfam" id="PF07645">
    <property type="entry name" value="EGF_CA"/>
    <property type="match status" value="8"/>
</dbReference>
<dbReference type="InterPro" id="IPR001881">
    <property type="entry name" value="EGF-like_Ca-bd_dom"/>
</dbReference>
<dbReference type="InterPro" id="IPR000742">
    <property type="entry name" value="EGF"/>
</dbReference>
<dbReference type="SUPFAM" id="SSF57184">
    <property type="entry name" value="Growth factor receptor domain"/>
    <property type="match status" value="3"/>
</dbReference>
<protein>
    <recommendedName>
        <fullName evidence="17">EGF-like domain-containing protein</fullName>
    </recommendedName>
</protein>
<comment type="similarity">
    <text evidence="3">Belongs to the fibulin family.</text>
</comment>
<keyword evidence="5 14" id="KW-0245">EGF-like domain</keyword>
<evidence type="ECO:0000256" key="5">
    <source>
        <dbReference type="ARBA" id="ARBA00022536"/>
    </source>
</evidence>
<evidence type="ECO:0000256" key="11">
    <source>
        <dbReference type="ARBA" id="ARBA00023157"/>
    </source>
</evidence>
<dbReference type="PROSITE" id="PS50026">
    <property type="entry name" value="EGF_3"/>
    <property type="match status" value="2"/>
</dbReference>
<dbReference type="InterPro" id="IPR009030">
    <property type="entry name" value="Growth_fac_rcpt_cys_sf"/>
</dbReference>
<feature type="region of interest" description="Disordered" evidence="15">
    <location>
        <begin position="107"/>
        <end position="137"/>
    </location>
</feature>
<feature type="signal peptide" evidence="16">
    <location>
        <begin position="1"/>
        <end position="21"/>
    </location>
</feature>
<accession>A0A0G4I6P6</accession>
<dbReference type="VEuPathDB" id="CryptoDB:Cvel_11464"/>
<feature type="domain" description="EGF-like" evidence="17">
    <location>
        <begin position="436"/>
        <end position="479"/>
    </location>
</feature>
<dbReference type="FunFam" id="2.10.25.10:FF:000240">
    <property type="entry name" value="Vitamin K-dependent protein S"/>
    <property type="match status" value="1"/>
</dbReference>
<keyword evidence="7 16" id="KW-0732">Signal</keyword>
<dbReference type="SMART" id="SM00181">
    <property type="entry name" value="EGF"/>
    <property type="match status" value="10"/>
</dbReference>
<evidence type="ECO:0000256" key="7">
    <source>
        <dbReference type="ARBA" id="ARBA00022729"/>
    </source>
</evidence>
<feature type="chain" id="PRO_5005192208" description="EGF-like domain-containing protein" evidence="16">
    <location>
        <begin position="22"/>
        <end position="698"/>
    </location>
</feature>
<dbReference type="InterPro" id="IPR018097">
    <property type="entry name" value="EGF_Ca-bd_CS"/>
</dbReference>
<dbReference type="CDD" id="cd00054">
    <property type="entry name" value="EGF_CA"/>
    <property type="match status" value="1"/>
</dbReference>
<evidence type="ECO:0000256" key="9">
    <source>
        <dbReference type="ARBA" id="ARBA00022989"/>
    </source>
</evidence>
<keyword evidence="4" id="KW-0964">Secreted</keyword>
<evidence type="ECO:0000256" key="15">
    <source>
        <dbReference type="SAM" id="MobiDB-lite"/>
    </source>
</evidence>
<keyword evidence="12" id="KW-0675">Receptor</keyword>
<keyword evidence="8" id="KW-0677">Repeat</keyword>
<evidence type="ECO:0000256" key="2">
    <source>
        <dbReference type="ARBA" id="ARBA00004498"/>
    </source>
</evidence>
<keyword evidence="4" id="KW-0272">Extracellular matrix</keyword>
<evidence type="ECO:0000256" key="3">
    <source>
        <dbReference type="ARBA" id="ARBA00006127"/>
    </source>
</evidence>
<evidence type="ECO:0000256" key="14">
    <source>
        <dbReference type="PROSITE-ProRule" id="PRU00076"/>
    </source>
</evidence>
<evidence type="ECO:0000313" key="18">
    <source>
        <dbReference type="EMBL" id="CEM52725.1"/>
    </source>
</evidence>
<dbReference type="PANTHER" id="PTHR24050:SF27">
    <property type="entry name" value="FIBRILLIN-1"/>
    <property type="match status" value="1"/>
</dbReference>
<feature type="compositionally biased region" description="Low complexity" evidence="15">
    <location>
        <begin position="110"/>
        <end position="137"/>
    </location>
</feature>
<sequence>MGETFLRVLFMLSPFLQGVGAQPDAATVAAFAKGFGQVATAYGQKTGNEQASSLGNSANALGSAAEVAAFVQQVQGGGSSTPTSETQTGAAIAGNAASIFPSIVGGATGGSTQAPQQQQPTNTITATQQQQPVQQGTPTDCNLDTQGLCCVMEDYCDQNAICSSDATPDGNMDSFAGWITAGIDAVPTCECIQGFEGDGKSVERGGTGCTNINECALEPPRCAHDCIDYSPGYVCLCDPGYVLGQDLHTCADVDECVQNRDTCEQECTNTEGSFACSCGAGFSLESNGFACADVNECEANEGRGNCEQSCVNTDGSFFCECETGFMPVPPVGNPNGAATACANINECQTGAHTCSTADGSETCVDTEGSFNCECAQGFAVAEAGSACVDVDECMEGGAGTELCEHGCENTNGSFKCTCPTGYIIDPSDPWESSCVDENECETRNVCVGEGEVCGNLEGTYECTCKTGWEPKEDGSEGCEDVNECADGNGGCSQGCINELGSFRCECMPGYTMNVDGKTCDADACVANDGKGPCSHVCATATSAEGAFAVCSCPDGFRLGLDQQTCSDIDECVEGGGNEGVCGTHGICTNSEGTYACSCEKGWRWTEESQCVDVDECAEAKANGQTLCGRFLRPCCKNTEGGYECVGRSRRSRFGGRRVLSLFDGLFGSAPPLPSIGLSGREESSGDGEVEEEESDDEC</sequence>
<keyword evidence="11" id="KW-1015">Disulfide bond</keyword>
<dbReference type="InterPro" id="IPR026823">
    <property type="entry name" value="cEGF"/>
</dbReference>
<evidence type="ECO:0000256" key="8">
    <source>
        <dbReference type="ARBA" id="ARBA00022737"/>
    </source>
</evidence>
<dbReference type="PROSITE" id="PS00010">
    <property type="entry name" value="ASX_HYDROXYL"/>
    <property type="match status" value="5"/>
</dbReference>
<comment type="caution">
    <text evidence="14">Lacks conserved residue(s) required for the propagation of feature annotation.</text>
</comment>
<dbReference type="FunFam" id="2.10.25.10:FF:000009">
    <property type="entry name" value="Low-density lipoprotein receptor isoform 1"/>
    <property type="match status" value="1"/>
</dbReference>
<name>A0A0G4I6P6_9ALVE</name>
<keyword evidence="13" id="KW-0325">Glycoprotein</keyword>
<evidence type="ECO:0000256" key="13">
    <source>
        <dbReference type="ARBA" id="ARBA00023180"/>
    </source>
</evidence>
<dbReference type="SUPFAM" id="SSF57196">
    <property type="entry name" value="EGF/Laminin"/>
    <property type="match status" value="1"/>
</dbReference>
<dbReference type="SMART" id="SM00179">
    <property type="entry name" value="EGF_CA"/>
    <property type="match status" value="8"/>
</dbReference>
<gene>
    <name evidence="18" type="ORF">Cvel_11464</name>
</gene>
<organism evidence="18">
    <name type="scientific">Chromera velia CCMP2878</name>
    <dbReference type="NCBI Taxonomy" id="1169474"/>
    <lineage>
        <taxon>Eukaryota</taxon>
        <taxon>Sar</taxon>
        <taxon>Alveolata</taxon>
        <taxon>Colpodellida</taxon>
        <taxon>Chromeraceae</taxon>
        <taxon>Chromera</taxon>
    </lineage>
</organism>
<evidence type="ECO:0000256" key="6">
    <source>
        <dbReference type="ARBA" id="ARBA00022692"/>
    </source>
</evidence>
<feature type="region of interest" description="Disordered" evidence="15">
    <location>
        <begin position="669"/>
        <end position="698"/>
    </location>
</feature>
<reference evidence="18" key="1">
    <citation type="submission" date="2014-11" db="EMBL/GenBank/DDBJ databases">
        <authorList>
            <person name="Otto D Thomas"/>
            <person name="Naeem Raeece"/>
        </authorList>
    </citation>
    <scope>NUCLEOTIDE SEQUENCE</scope>
</reference>
<comment type="subcellular location">
    <subcellularLocation>
        <location evidence="1">Membrane</location>
        <topology evidence="1">Single-pass type I membrane protein</topology>
    </subcellularLocation>
    <subcellularLocation>
        <location evidence="2">Secreted</location>
        <location evidence="2">Extracellular space</location>
        <location evidence="2">Extracellular matrix</location>
    </subcellularLocation>
</comment>